<dbReference type="GO" id="GO:0006508">
    <property type="term" value="P:proteolysis"/>
    <property type="evidence" value="ECO:0007669"/>
    <property type="project" value="UniProtKB-KW"/>
</dbReference>
<dbReference type="PANTHER" id="PTHR23308">
    <property type="entry name" value="NUCLEAR INHIBITOR OF PROTEIN PHOSPHATASE-1"/>
    <property type="match status" value="1"/>
</dbReference>
<feature type="transmembrane region" description="Helical" evidence="2">
    <location>
        <begin position="242"/>
        <end position="260"/>
    </location>
</feature>
<dbReference type="InterPro" id="IPR000253">
    <property type="entry name" value="FHA_dom"/>
</dbReference>
<keyword evidence="5" id="KW-0645">Protease</keyword>
<dbReference type="InterPro" id="IPR008984">
    <property type="entry name" value="SMAD_FHA_dom_sf"/>
</dbReference>
<evidence type="ECO:0000313" key="6">
    <source>
        <dbReference type="Proteomes" id="UP000027982"/>
    </source>
</evidence>
<name>A0A068NMG6_FIMGI</name>
<sequence length="424" mass="43826">MRPKALLITLFLLGAAALAQAQDDVTLNFGADGPREAWTTTGPPGKPAPDSVRSDRSIMPMSFKGKKDSDALYVVDKTTGNLAGTTVGAVRKTGNWQVAPESYKLIGQVSVKVEHSGQPLAAGEVSLDDGVREQKELLDPSTNGKIDFFGIKPGSLKITARYKAKDGTSKSVTQLLDAPLTRTTPIPSAVISVPEDVAVVGTAAPASSDKPAVPASSTPAAAPAGAQASGKPAESANPIGSLVVYLVGIAVAGGVIYLAFKYAKQNPELVQSKLTQLGVDIPQPGDATQGQQYDPVPAPMPKKQDPPQKIILDGAAPDPIAPFAASTAVSVGEPRLTSDAGDAMILPEGETVVGREVGLGLSLVGETTVSRQHAKLFRSGNEVTLTDLGSTNGTYVNGVQLNGGTTLRHGDSVQFGAVRFRYEG</sequence>
<dbReference type="EMBL" id="CP007139">
    <property type="protein sequence ID" value="AIE84768.1"/>
    <property type="molecule type" value="Genomic_DNA"/>
</dbReference>
<dbReference type="HOGENOM" id="CLU_646820_0_0_0"/>
<dbReference type="SMART" id="SM00240">
    <property type="entry name" value="FHA"/>
    <property type="match status" value="1"/>
</dbReference>
<dbReference type="InterPro" id="IPR050923">
    <property type="entry name" value="Cell_Proc_Reg/RNA_Proc"/>
</dbReference>
<dbReference type="PROSITE" id="PS50006">
    <property type="entry name" value="FHA_DOMAIN"/>
    <property type="match status" value="1"/>
</dbReference>
<keyword evidence="5" id="KW-0378">Hydrolase</keyword>
<reference evidence="5 6" key="1">
    <citation type="journal article" date="2014" name="PLoS ONE">
        <title>The first complete genome sequence of the class fimbriimonadia in the phylum armatimonadetes.</title>
        <authorList>
            <person name="Hu Z.Y."/>
            <person name="Wang Y.Z."/>
            <person name="Im W.T."/>
            <person name="Wang S.Y."/>
            <person name="Zhao G.P."/>
            <person name="Zheng H.J."/>
            <person name="Quan Z.X."/>
        </authorList>
    </citation>
    <scope>NUCLEOTIDE SEQUENCE [LARGE SCALE GENOMIC DNA]</scope>
    <source>
        <strain evidence="5">Gsoil 348</strain>
    </source>
</reference>
<dbReference type="AlphaFoldDB" id="A0A068NMG6"/>
<evidence type="ECO:0000256" key="3">
    <source>
        <dbReference type="SAM" id="SignalP"/>
    </source>
</evidence>
<keyword evidence="6" id="KW-1185">Reference proteome</keyword>
<gene>
    <name evidence="5" type="ORF">OP10G_1400</name>
</gene>
<dbReference type="Proteomes" id="UP000027982">
    <property type="component" value="Chromosome"/>
</dbReference>
<dbReference type="CDD" id="cd00060">
    <property type="entry name" value="FHA"/>
    <property type="match status" value="1"/>
</dbReference>
<accession>A0A068NMG6</accession>
<feature type="domain" description="FHA" evidence="4">
    <location>
        <begin position="351"/>
        <end position="401"/>
    </location>
</feature>
<feature type="compositionally biased region" description="Low complexity" evidence="1">
    <location>
        <begin position="211"/>
        <end position="233"/>
    </location>
</feature>
<feature type="region of interest" description="Disordered" evidence="1">
    <location>
        <begin position="34"/>
        <end position="56"/>
    </location>
</feature>
<dbReference type="OrthoDB" id="9815925at2"/>
<dbReference type="KEGG" id="fgi:OP10G_1400"/>
<keyword evidence="3" id="KW-0732">Signal</keyword>
<keyword evidence="2" id="KW-0812">Transmembrane</keyword>
<evidence type="ECO:0000256" key="2">
    <source>
        <dbReference type="SAM" id="Phobius"/>
    </source>
</evidence>
<dbReference type="SUPFAM" id="SSF49879">
    <property type="entry name" value="SMAD/FHA domain"/>
    <property type="match status" value="1"/>
</dbReference>
<evidence type="ECO:0000256" key="1">
    <source>
        <dbReference type="SAM" id="MobiDB-lite"/>
    </source>
</evidence>
<dbReference type="RefSeq" id="WP_025226618.1">
    <property type="nucleotide sequence ID" value="NZ_CP007139.1"/>
</dbReference>
<proteinExistence type="predicted"/>
<dbReference type="Pfam" id="PF00498">
    <property type="entry name" value="FHA"/>
    <property type="match status" value="1"/>
</dbReference>
<feature type="chain" id="PRO_5001653755" evidence="3">
    <location>
        <begin position="22"/>
        <end position="424"/>
    </location>
</feature>
<evidence type="ECO:0000313" key="5">
    <source>
        <dbReference type="EMBL" id="AIE84768.1"/>
    </source>
</evidence>
<dbReference type="GO" id="GO:0008233">
    <property type="term" value="F:peptidase activity"/>
    <property type="evidence" value="ECO:0007669"/>
    <property type="project" value="UniProtKB-KW"/>
</dbReference>
<dbReference type="STRING" id="661478.OP10G_1400"/>
<dbReference type="eggNOG" id="COG1716">
    <property type="taxonomic scope" value="Bacteria"/>
</dbReference>
<keyword evidence="2" id="KW-0472">Membrane</keyword>
<feature type="signal peptide" evidence="3">
    <location>
        <begin position="1"/>
        <end position="21"/>
    </location>
</feature>
<organism evidence="5 6">
    <name type="scientific">Fimbriimonas ginsengisoli Gsoil 348</name>
    <dbReference type="NCBI Taxonomy" id="661478"/>
    <lineage>
        <taxon>Bacteria</taxon>
        <taxon>Bacillati</taxon>
        <taxon>Armatimonadota</taxon>
        <taxon>Fimbriimonadia</taxon>
        <taxon>Fimbriimonadales</taxon>
        <taxon>Fimbriimonadaceae</taxon>
        <taxon>Fimbriimonas</taxon>
    </lineage>
</organism>
<evidence type="ECO:0000259" key="4">
    <source>
        <dbReference type="PROSITE" id="PS50006"/>
    </source>
</evidence>
<dbReference type="Gene3D" id="2.60.200.20">
    <property type="match status" value="1"/>
</dbReference>
<feature type="region of interest" description="Disordered" evidence="1">
    <location>
        <begin position="205"/>
        <end position="233"/>
    </location>
</feature>
<protein>
    <submittedName>
        <fullName evidence="5">Alkaline serine protease, subtilase family</fullName>
    </submittedName>
</protein>
<keyword evidence="2" id="KW-1133">Transmembrane helix</keyword>